<name>A0A1S3G7N0_DIPOR</name>
<evidence type="ECO:0000256" key="4">
    <source>
        <dbReference type="ARBA" id="ARBA00023315"/>
    </source>
</evidence>
<dbReference type="InParanoid" id="A0A1S3G7N0"/>
<dbReference type="Proteomes" id="UP000081671">
    <property type="component" value="Unplaced"/>
</dbReference>
<dbReference type="GeneID" id="105995604"/>
<dbReference type="AlphaFoldDB" id="A0A1S3G7N0"/>
<dbReference type="Pfam" id="PF01553">
    <property type="entry name" value="Acyltransferase"/>
    <property type="match status" value="1"/>
</dbReference>
<dbReference type="CTD" id="10555"/>
<dbReference type="KEGG" id="dord:105995604"/>
<feature type="compositionally biased region" description="Polar residues" evidence="5">
    <location>
        <begin position="216"/>
        <end position="229"/>
    </location>
</feature>
<evidence type="ECO:0000256" key="3">
    <source>
        <dbReference type="ARBA" id="ARBA00022679"/>
    </source>
</evidence>
<evidence type="ECO:0000313" key="10">
    <source>
        <dbReference type="RefSeq" id="XP_012884826.1"/>
    </source>
</evidence>
<feature type="region of interest" description="Disordered" evidence="5">
    <location>
        <begin position="208"/>
        <end position="229"/>
    </location>
</feature>
<dbReference type="RefSeq" id="XP_012884826.1">
    <property type="nucleotide sequence ID" value="XM_013029372.1"/>
</dbReference>
<sequence>MLVLASQGQVLILCHLCPPKAWGRDGYCCAYRDQGLVGIAVPSPCALSHPALQALLTAASILSIISWFVRTFKYVYNLRFDVRGRQKLEAEGPCVIISNHQSILDMMGLMEILPKRCVQIAKRELVFLGPVGLIMYLGGVHFINRQRSSTAVSVMADLGGRMVRENLKVWIYPEGTRNDNGDLLPFKKGAFYLAIQAQEQSRCKCWMPSPPVASPRRTSQSSCTPATKP</sequence>
<protein>
    <recommendedName>
        <fullName evidence="2">1-acylglycerol-3-phosphate O-acyltransferase</fullName>
        <ecNumber evidence="2">2.3.1.51</ecNumber>
    </recommendedName>
</protein>
<dbReference type="SUPFAM" id="SSF69593">
    <property type="entry name" value="Glycerol-3-phosphate (1)-acyltransferase"/>
    <property type="match status" value="1"/>
</dbReference>
<keyword evidence="7" id="KW-0732">Signal</keyword>
<accession>A0A1S3G7N0</accession>
<evidence type="ECO:0000259" key="8">
    <source>
        <dbReference type="SMART" id="SM00563"/>
    </source>
</evidence>
<feature type="transmembrane region" description="Helical" evidence="6">
    <location>
        <begin position="125"/>
        <end position="143"/>
    </location>
</feature>
<keyword evidence="6" id="KW-1133">Transmembrane helix</keyword>
<dbReference type="PANTHER" id="PTHR10434">
    <property type="entry name" value="1-ACYL-SN-GLYCEROL-3-PHOSPHATE ACYLTRANSFERASE"/>
    <property type="match status" value="1"/>
</dbReference>
<evidence type="ECO:0000256" key="5">
    <source>
        <dbReference type="SAM" id="MobiDB-lite"/>
    </source>
</evidence>
<dbReference type="CDD" id="cd07989">
    <property type="entry name" value="LPLAT_AGPAT-like"/>
    <property type="match status" value="1"/>
</dbReference>
<feature type="domain" description="Phospholipid/glycerol acyltransferase" evidence="8">
    <location>
        <begin position="94"/>
        <end position="217"/>
    </location>
</feature>
<feature type="chain" id="PRO_5010182558" description="1-acylglycerol-3-phosphate O-acyltransferase" evidence="7">
    <location>
        <begin position="24"/>
        <end position="229"/>
    </location>
</feature>
<dbReference type="SMART" id="SM00563">
    <property type="entry name" value="PlsC"/>
    <property type="match status" value="1"/>
</dbReference>
<evidence type="ECO:0000256" key="6">
    <source>
        <dbReference type="SAM" id="Phobius"/>
    </source>
</evidence>
<keyword evidence="3" id="KW-0808">Transferase</keyword>
<dbReference type="EC" id="2.3.1.51" evidence="2"/>
<feature type="transmembrane region" description="Helical" evidence="6">
    <location>
        <begin position="51"/>
        <end position="69"/>
    </location>
</feature>
<comment type="pathway">
    <text evidence="1">Phospholipid metabolism; CDP-diacylglycerol biosynthesis; CDP-diacylglycerol from sn-glycerol 3-phosphate: step 2/3.</text>
</comment>
<keyword evidence="6" id="KW-0812">Transmembrane</keyword>
<evidence type="ECO:0000256" key="1">
    <source>
        <dbReference type="ARBA" id="ARBA00004728"/>
    </source>
</evidence>
<organism evidence="9 10">
    <name type="scientific">Dipodomys ordii</name>
    <name type="common">Ord's kangaroo rat</name>
    <dbReference type="NCBI Taxonomy" id="10020"/>
    <lineage>
        <taxon>Eukaryota</taxon>
        <taxon>Metazoa</taxon>
        <taxon>Chordata</taxon>
        <taxon>Craniata</taxon>
        <taxon>Vertebrata</taxon>
        <taxon>Euteleostomi</taxon>
        <taxon>Mammalia</taxon>
        <taxon>Eutheria</taxon>
        <taxon>Euarchontoglires</taxon>
        <taxon>Glires</taxon>
        <taxon>Rodentia</taxon>
        <taxon>Castorimorpha</taxon>
        <taxon>Heteromyidae</taxon>
        <taxon>Dipodomyinae</taxon>
        <taxon>Dipodomys</taxon>
    </lineage>
</organism>
<dbReference type="PANTHER" id="PTHR10434:SF2">
    <property type="entry name" value="1-ACYL-SN-GLYCEROL-3-PHOSPHATE ACYLTRANSFERASE BETA"/>
    <property type="match status" value="1"/>
</dbReference>
<dbReference type="InterPro" id="IPR002123">
    <property type="entry name" value="Plipid/glycerol_acylTrfase"/>
</dbReference>
<evidence type="ECO:0000313" key="9">
    <source>
        <dbReference type="Proteomes" id="UP000081671"/>
    </source>
</evidence>
<proteinExistence type="predicted"/>
<feature type="signal peptide" evidence="7">
    <location>
        <begin position="1"/>
        <end position="23"/>
    </location>
</feature>
<evidence type="ECO:0000256" key="2">
    <source>
        <dbReference type="ARBA" id="ARBA00013211"/>
    </source>
</evidence>
<dbReference type="OrthoDB" id="202234at2759"/>
<reference evidence="10" key="1">
    <citation type="submission" date="2025-08" db="UniProtKB">
        <authorList>
            <consortium name="RefSeq"/>
        </authorList>
    </citation>
    <scope>IDENTIFICATION</scope>
    <source>
        <tissue evidence="10">Kidney</tissue>
    </source>
</reference>
<dbReference type="GO" id="GO:0005783">
    <property type="term" value="C:endoplasmic reticulum"/>
    <property type="evidence" value="ECO:0007669"/>
    <property type="project" value="TreeGrafter"/>
</dbReference>
<keyword evidence="6" id="KW-0472">Membrane</keyword>
<dbReference type="STRING" id="10020.ENSDORP00000001192"/>
<dbReference type="GO" id="GO:0003841">
    <property type="term" value="F:1-acylglycerol-3-phosphate O-acyltransferase activity"/>
    <property type="evidence" value="ECO:0007669"/>
    <property type="project" value="UniProtKB-EC"/>
</dbReference>
<keyword evidence="9" id="KW-1185">Reference proteome</keyword>
<gene>
    <name evidence="10" type="primary">Agpat2</name>
</gene>
<keyword evidence="4 10" id="KW-0012">Acyltransferase</keyword>
<evidence type="ECO:0000256" key="7">
    <source>
        <dbReference type="SAM" id="SignalP"/>
    </source>
</evidence>
<dbReference type="GO" id="GO:0006654">
    <property type="term" value="P:phosphatidic acid biosynthetic process"/>
    <property type="evidence" value="ECO:0007669"/>
    <property type="project" value="TreeGrafter"/>
</dbReference>